<protein>
    <recommendedName>
        <fullName evidence="1">DUF6273 domain-containing protein</fullName>
    </recommendedName>
</protein>
<organism evidence="2">
    <name type="scientific">Myoviridae sp. ct7Q419</name>
    <dbReference type="NCBI Taxonomy" id="2825038"/>
    <lineage>
        <taxon>Viruses</taxon>
        <taxon>Duplodnaviria</taxon>
        <taxon>Heunggongvirae</taxon>
        <taxon>Uroviricota</taxon>
        <taxon>Caudoviricetes</taxon>
    </lineage>
</organism>
<sequence length="685" mass="72088">MPILSNFPGGAGSGSGGLTLAAVSGITTQVSSGKVYVKWTDPDDLVVAGSTIAAWGGTLLVRKAGSAPTSRRDGTIVLDSKTRNAYKNTYFCDSGLSNGTKYYYKFFPYTTANTYTDSTDDEFNAIPTVQVAGITSWNVTGMSASSEAGNGKMTVKWTDPSASISADGVTLASWASTTIVVKSGSYPTSKDDSGAVYTLKVTTRNQYSSTPLTITGLTNGTKYYIAFFPETTDGGINTSTSQRTTGTANRITIANVPAQSGTLTYNKSSQSPSWSNYNTTYMTIGGTTSGTNAGNYTASFTPKTDYRWSDGATTAKSVVWSISKATGTLTVSKTTIKLSLSKLTDTFTIGGNYDGTLSVTSSATGVAAVSRSGNTVTVSHVHQTNGEAIITVSCTAGTNYSAPASKTVKVTAEFILATLNDNSWAAIHSVSGTGASYWAVGDRKAVTVNGTVGTQAVNGTYYAYIIGFNHNSSKEGNGITFGTFKTALSGGTDICLVDGKYNGYSTNGTKYFNMNHSSNTNAGGWKGCDLRYDVLGSTNTNDGDATATTATNPVANTLMAALPSDLRAVMQPMTIYTDNTGGGSDNASYVTKTTDYLPLLAEYEIFGTRTYANSAEKNYQAQYAYYSAGNSKVKYCHSSTSSTAWWWERSPCYNSSGTFCVVNTNGNANRNGARYSYGVAPAFRV</sequence>
<dbReference type="Pfam" id="PF19789">
    <property type="entry name" value="DUF6273"/>
    <property type="match status" value="1"/>
</dbReference>
<feature type="domain" description="DUF6273" evidence="1">
    <location>
        <begin position="519"/>
        <end position="684"/>
    </location>
</feature>
<name>A0A8S5NYL8_9CAUD</name>
<dbReference type="EMBL" id="BK015294">
    <property type="protein sequence ID" value="DAD99833.1"/>
    <property type="molecule type" value="Genomic_DNA"/>
</dbReference>
<dbReference type="InterPro" id="IPR046240">
    <property type="entry name" value="DUF6273"/>
</dbReference>
<accession>A0A8S5NYL8</accession>
<reference evidence="2" key="1">
    <citation type="journal article" date="2021" name="Proc. Natl. Acad. Sci. U.S.A.">
        <title>A Catalog of Tens of Thousands of Viruses from Human Metagenomes Reveals Hidden Associations with Chronic Diseases.</title>
        <authorList>
            <person name="Tisza M.J."/>
            <person name="Buck C.B."/>
        </authorList>
    </citation>
    <scope>NUCLEOTIDE SEQUENCE</scope>
    <source>
        <strain evidence="2">Ct7Q419</strain>
    </source>
</reference>
<proteinExistence type="predicted"/>
<evidence type="ECO:0000259" key="1">
    <source>
        <dbReference type="Pfam" id="PF19789"/>
    </source>
</evidence>
<evidence type="ECO:0000313" key="2">
    <source>
        <dbReference type="EMBL" id="DAD99833.1"/>
    </source>
</evidence>